<dbReference type="InterPro" id="IPR015421">
    <property type="entry name" value="PyrdxlP-dep_Trfase_major"/>
</dbReference>
<evidence type="ECO:0000256" key="2">
    <source>
        <dbReference type="ARBA" id="ARBA00022898"/>
    </source>
</evidence>
<evidence type="ECO:0000313" key="5">
    <source>
        <dbReference type="Proteomes" id="UP001287282"/>
    </source>
</evidence>
<accession>A0ABU3XII1</accession>
<dbReference type="EMBL" id="JAWJBA010000377">
    <property type="protein sequence ID" value="MDV2687153.1"/>
    <property type="molecule type" value="Genomic_DNA"/>
</dbReference>
<dbReference type="SUPFAM" id="SSF53383">
    <property type="entry name" value="PLP-dependent transferases"/>
    <property type="match status" value="1"/>
</dbReference>
<dbReference type="InterPro" id="IPR052357">
    <property type="entry name" value="Orn_Lys_Arg_decarboxylase-I"/>
</dbReference>
<dbReference type="PANTHER" id="PTHR43277:SF3">
    <property type="entry name" value="DECARBOXYLASE, PUTATIVE-RELATED"/>
    <property type="match status" value="1"/>
</dbReference>
<organism evidence="4 5">
    <name type="scientific">Alkalihalophilus lindianensis</name>
    <dbReference type="NCBI Taxonomy" id="1630542"/>
    <lineage>
        <taxon>Bacteria</taxon>
        <taxon>Bacillati</taxon>
        <taxon>Bacillota</taxon>
        <taxon>Bacilli</taxon>
        <taxon>Bacillales</taxon>
        <taxon>Bacillaceae</taxon>
        <taxon>Alkalihalophilus</taxon>
    </lineage>
</organism>
<evidence type="ECO:0000313" key="4">
    <source>
        <dbReference type="EMBL" id="MDV2687153.1"/>
    </source>
</evidence>
<proteinExistence type="predicted"/>
<sequence length="89" mass="10014">KSAVSLGADIVVQSAHKTLPAMTMGSFLHFNSELLSNHKVKNNLEIFQSSSPSYPIMASLDIARHYLAAYREEDISYLLKKITEFKKQL</sequence>
<name>A0ABU3XII1_9BACI</name>
<protein>
    <submittedName>
        <fullName evidence="4">Arginine decarboxylase</fullName>
    </submittedName>
</protein>
<keyword evidence="2" id="KW-0663">Pyridoxal phosphate</keyword>
<evidence type="ECO:0000256" key="1">
    <source>
        <dbReference type="ARBA" id="ARBA00001933"/>
    </source>
</evidence>
<feature type="non-terminal residue" evidence="4">
    <location>
        <position position="1"/>
    </location>
</feature>
<dbReference type="InterPro" id="IPR015424">
    <property type="entry name" value="PyrdxlP-dep_Trfase"/>
</dbReference>
<feature type="non-terminal residue" evidence="4">
    <location>
        <position position="89"/>
    </location>
</feature>
<feature type="domain" description="Orn/Lys/Arg decarboxylases family 1 pyridoxal-P attachment site" evidence="3">
    <location>
        <begin position="10"/>
        <end position="88"/>
    </location>
</feature>
<comment type="cofactor">
    <cofactor evidence="1">
        <name>pyridoxal 5'-phosphate</name>
        <dbReference type="ChEBI" id="CHEBI:597326"/>
    </cofactor>
</comment>
<keyword evidence="5" id="KW-1185">Reference proteome</keyword>
<dbReference type="Pfam" id="PF01276">
    <property type="entry name" value="OKR_DC_1"/>
    <property type="match status" value="1"/>
</dbReference>
<dbReference type="Proteomes" id="UP001287282">
    <property type="component" value="Unassembled WGS sequence"/>
</dbReference>
<comment type="caution">
    <text evidence="4">The sequence shown here is derived from an EMBL/GenBank/DDBJ whole genome shotgun (WGS) entry which is preliminary data.</text>
</comment>
<dbReference type="InterPro" id="IPR000310">
    <property type="entry name" value="Orn/Lys/Arg_deCO2ase_major_dom"/>
</dbReference>
<gene>
    <name evidence="4" type="ORF">RYX56_22655</name>
</gene>
<dbReference type="Gene3D" id="3.40.640.10">
    <property type="entry name" value="Type I PLP-dependent aspartate aminotransferase-like (Major domain)"/>
    <property type="match status" value="1"/>
</dbReference>
<reference evidence="4 5" key="1">
    <citation type="submission" date="2023-10" db="EMBL/GenBank/DDBJ databases">
        <title>Screening of Alkalihalobacillus lindianensis BZ-TG-R113 and Its Alleviation of Salt Stress on Rapeseed Growth.</title>
        <authorList>
            <person name="Zhao B."/>
            <person name="Guo T."/>
        </authorList>
    </citation>
    <scope>NUCLEOTIDE SEQUENCE [LARGE SCALE GENOMIC DNA]</scope>
    <source>
        <strain evidence="4 5">BZ-TG-R113</strain>
    </source>
</reference>
<dbReference type="PANTHER" id="PTHR43277">
    <property type="entry name" value="ARGININE DECARBOXYLASE"/>
    <property type="match status" value="1"/>
</dbReference>
<evidence type="ECO:0000259" key="3">
    <source>
        <dbReference type="Pfam" id="PF01276"/>
    </source>
</evidence>